<dbReference type="GO" id="GO:0003924">
    <property type="term" value="F:GTPase activity"/>
    <property type="evidence" value="ECO:0007669"/>
    <property type="project" value="InterPro"/>
</dbReference>
<gene>
    <name evidence="7" type="ORF">PPERSA_04623</name>
</gene>
<evidence type="ECO:0000256" key="5">
    <source>
        <dbReference type="SAM" id="Coils"/>
    </source>
</evidence>
<comment type="similarity">
    <text evidence="4">Belongs to the TRAFAC class dynamin-like GTPase superfamily. GB1/RHD3 GTPase family.</text>
</comment>
<dbReference type="AlphaFoldDB" id="A0A0V0QNT0"/>
<evidence type="ECO:0000256" key="1">
    <source>
        <dbReference type="ARBA" id="ARBA00022741"/>
    </source>
</evidence>
<evidence type="ECO:0000313" key="8">
    <source>
        <dbReference type="Proteomes" id="UP000054937"/>
    </source>
</evidence>
<dbReference type="SUPFAM" id="SSF52540">
    <property type="entry name" value="P-loop containing nucleoside triphosphate hydrolases"/>
    <property type="match status" value="1"/>
</dbReference>
<dbReference type="PROSITE" id="PS51715">
    <property type="entry name" value="G_GB1_RHD3"/>
    <property type="match status" value="1"/>
</dbReference>
<keyword evidence="1" id="KW-0547">Nucleotide-binding</keyword>
<feature type="coiled-coil region" evidence="5">
    <location>
        <begin position="664"/>
        <end position="790"/>
    </location>
</feature>
<dbReference type="PANTHER" id="PTHR10751">
    <property type="entry name" value="GUANYLATE BINDING PROTEIN"/>
    <property type="match status" value="1"/>
</dbReference>
<dbReference type="GO" id="GO:0005525">
    <property type="term" value="F:GTP binding"/>
    <property type="evidence" value="ECO:0007669"/>
    <property type="project" value="UniProtKB-KW"/>
</dbReference>
<name>A0A0V0QNT0_PSEPJ</name>
<keyword evidence="2 7" id="KW-0378">Hydrolase</keyword>
<dbReference type="SUPFAM" id="SSF48340">
    <property type="entry name" value="Interferon-induced guanylate-binding protein 1 (GBP1), C-terminal domain"/>
    <property type="match status" value="1"/>
</dbReference>
<dbReference type="Gene3D" id="3.40.50.300">
    <property type="entry name" value="P-loop containing nucleotide triphosphate hydrolases"/>
    <property type="match status" value="1"/>
</dbReference>
<evidence type="ECO:0000259" key="6">
    <source>
        <dbReference type="PROSITE" id="PS51715"/>
    </source>
</evidence>
<protein>
    <submittedName>
        <fullName evidence="7">p-loop containing nucleoside triphosphate hydrolase</fullName>
    </submittedName>
</protein>
<feature type="domain" description="GB1/RHD3-type G" evidence="6">
    <location>
        <begin position="51"/>
        <end position="283"/>
    </location>
</feature>
<evidence type="ECO:0000256" key="2">
    <source>
        <dbReference type="ARBA" id="ARBA00022801"/>
    </source>
</evidence>
<evidence type="ECO:0000313" key="7">
    <source>
        <dbReference type="EMBL" id="KRX03828.1"/>
    </source>
</evidence>
<dbReference type="OrthoDB" id="2135133at2759"/>
<dbReference type="InParanoid" id="A0A0V0QNT0"/>
<feature type="coiled-coil region" evidence="5">
    <location>
        <begin position="526"/>
        <end position="634"/>
    </location>
</feature>
<reference evidence="7 8" key="1">
    <citation type="journal article" date="2015" name="Sci. Rep.">
        <title>Genome of the facultative scuticociliatosis pathogen Pseudocohnilembus persalinus provides insight into its virulence through horizontal gene transfer.</title>
        <authorList>
            <person name="Xiong J."/>
            <person name="Wang G."/>
            <person name="Cheng J."/>
            <person name="Tian M."/>
            <person name="Pan X."/>
            <person name="Warren A."/>
            <person name="Jiang C."/>
            <person name="Yuan D."/>
            <person name="Miao W."/>
        </authorList>
    </citation>
    <scope>NUCLEOTIDE SEQUENCE [LARGE SCALE GENOMIC DNA]</scope>
    <source>
        <strain evidence="7">36N120E</strain>
    </source>
</reference>
<proteinExistence type="inferred from homology"/>
<dbReference type="Proteomes" id="UP000054937">
    <property type="component" value="Unassembled WGS sequence"/>
</dbReference>
<sequence length="855" mass="101068">MAQKNYQEQSGIQQGKPIPFIQIIESQENGEKNIKFELENEAVSIISQYKDMHISVLVIAGPQRTGKSYLANRILKQQKGFAIGPSTQPCTKGIWIWNKPVFLSEKNVLFILDTEGLNSVQRDKTIDVKIFSISMLLCSMFVYNNIGHIDEIALENISLVTKLSENICIRNGKEGEQNIEQFLPHFYWVLRDFSLDLKGKTPKEYLNEVLRPVPGQGPDVERKNEIRDKIRSYFINKDCECLVRPLIDEKKLARIEEQEWQALRPEFRQGVESFEKKVFENIRPKTIQNKILTCEMFVSLSYEYLQSINQGGVPTILSTLDILVEGQIRRVRDEVRNRYQKKLEEWVGQEGMPYEEEYIQQKKTEIIQALTYNLEQKTKHFIDIDKLQVLKNEFLEQIEFDFQNKFQQNEMISKTSATQMINQLLRNFQQPVFSTVDQIQPSMVQEKQDEIMAQLAHYEKNCRGSQKYKIFFDQFPKTIFDFFDKLTDRIQRTYQDDHNKTKAFLQQSREAEARLRKTVKDYEGLVTDFQKEIGDLRSKIDKVKRDFDSEKQSYEFQISTLQLKLSEYEKQVDIKSNQYSKVFNDSQSNLEVVQKLRQQSLQKEQENETLRMKIEQLENLINDLKQSSNLDENSVEVFGLLKELKSQLQQMDTYIKKKQGGNVFEDYIKDVEKLKQEKQEIIMKLRQEFRSKKEELTKEKEEVQNKLEKKIDLLNQHIDNIKAEMYDLQEQNQSIQQKEQQIRTLLEENKKFQTLLSVKQNNLDTQIQVLDTQREEIEQINMDKLDLEIKLGYLKGENSNLQSLKSTYPYVLEQSLKYILKHKECKLTHSLKGLQQEDRAEIKEIFKKLNIQVNF</sequence>
<keyword evidence="8" id="KW-1185">Reference proteome</keyword>
<comment type="caution">
    <text evidence="7">The sequence shown here is derived from an EMBL/GenBank/DDBJ whole genome shotgun (WGS) entry which is preliminary data.</text>
</comment>
<evidence type="ECO:0000256" key="4">
    <source>
        <dbReference type="PROSITE-ProRule" id="PRU01052"/>
    </source>
</evidence>
<dbReference type="InterPro" id="IPR027417">
    <property type="entry name" value="P-loop_NTPase"/>
</dbReference>
<dbReference type="Pfam" id="PF02263">
    <property type="entry name" value="GBP"/>
    <property type="match status" value="1"/>
</dbReference>
<dbReference type="CDD" id="cd01851">
    <property type="entry name" value="GBP"/>
    <property type="match status" value="1"/>
</dbReference>
<dbReference type="OMA" id="RMNEDNQ"/>
<evidence type="ECO:0000256" key="3">
    <source>
        <dbReference type="ARBA" id="ARBA00023134"/>
    </source>
</evidence>
<keyword evidence="5" id="KW-0175">Coiled coil</keyword>
<keyword evidence="3" id="KW-0342">GTP-binding</keyword>
<organism evidence="7 8">
    <name type="scientific">Pseudocohnilembus persalinus</name>
    <name type="common">Ciliate</name>
    <dbReference type="NCBI Taxonomy" id="266149"/>
    <lineage>
        <taxon>Eukaryota</taxon>
        <taxon>Sar</taxon>
        <taxon>Alveolata</taxon>
        <taxon>Ciliophora</taxon>
        <taxon>Intramacronucleata</taxon>
        <taxon>Oligohymenophorea</taxon>
        <taxon>Scuticociliatia</taxon>
        <taxon>Philasterida</taxon>
        <taxon>Pseudocohnilembidae</taxon>
        <taxon>Pseudocohnilembus</taxon>
    </lineage>
</organism>
<dbReference type="InterPro" id="IPR030386">
    <property type="entry name" value="G_GB1_RHD3_dom"/>
</dbReference>
<dbReference type="EMBL" id="LDAU01000125">
    <property type="protein sequence ID" value="KRX03828.1"/>
    <property type="molecule type" value="Genomic_DNA"/>
</dbReference>
<dbReference type="InterPro" id="IPR036543">
    <property type="entry name" value="Guanylate-bd_C_sf"/>
</dbReference>
<accession>A0A0V0QNT0</accession>
<dbReference type="InterPro" id="IPR015894">
    <property type="entry name" value="Guanylate-bd_N"/>
</dbReference>